<evidence type="ECO:0000313" key="2">
    <source>
        <dbReference type="Proteomes" id="UP000319825"/>
    </source>
</evidence>
<gene>
    <name evidence="1" type="ORF">JD77_06124</name>
</gene>
<reference evidence="1 2" key="1">
    <citation type="submission" date="2019-07" db="EMBL/GenBank/DDBJ databases">
        <title>R&amp;d 2014.</title>
        <authorList>
            <person name="Klenk H.-P."/>
        </authorList>
    </citation>
    <scope>NUCLEOTIDE SEQUENCE [LARGE SCALE GENOMIC DNA]</scope>
    <source>
        <strain evidence="1 2">DSM 43868</strain>
    </source>
</reference>
<accession>A0A562IJC4</accession>
<organism evidence="1 2">
    <name type="scientific">Micromonospora olivasterospora</name>
    <dbReference type="NCBI Taxonomy" id="1880"/>
    <lineage>
        <taxon>Bacteria</taxon>
        <taxon>Bacillati</taxon>
        <taxon>Actinomycetota</taxon>
        <taxon>Actinomycetes</taxon>
        <taxon>Micromonosporales</taxon>
        <taxon>Micromonosporaceae</taxon>
        <taxon>Micromonospora</taxon>
    </lineage>
</organism>
<dbReference type="EMBL" id="VLKE01000001">
    <property type="protein sequence ID" value="TWH71099.1"/>
    <property type="molecule type" value="Genomic_DNA"/>
</dbReference>
<dbReference type="AlphaFoldDB" id="A0A562IJC4"/>
<sequence length="43" mass="5160">MCLESAEINFYLRPKAVNVSQNFERFDKKLHVWLKVGIYDIFP</sequence>
<evidence type="ECO:0000313" key="1">
    <source>
        <dbReference type="EMBL" id="TWH71099.1"/>
    </source>
</evidence>
<dbReference type="Proteomes" id="UP000319825">
    <property type="component" value="Unassembled WGS sequence"/>
</dbReference>
<proteinExistence type="predicted"/>
<comment type="caution">
    <text evidence="1">The sequence shown here is derived from an EMBL/GenBank/DDBJ whole genome shotgun (WGS) entry which is preliminary data.</text>
</comment>
<keyword evidence="2" id="KW-1185">Reference proteome</keyword>
<protein>
    <submittedName>
        <fullName evidence="1">Uncharacterized protein</fullName>
    </submittedName>
</protein>
<name>A0A562IJC4_MICOL</name>